<keyword evidence="5" id="KW-1185">Reference proteome</keyword>
<comment type="subcellular location">
    <subcellularLocation>
        <location evidence="1">Nucleus</location>
    </subcellularLocation>
</comment>
<evidence type="ECO:0000313" key="5">
    <source>
        <dbReference type="Proteomes" id="UP000294003"/>
    </source>
</evidence>
<evidence type="ECO:0000256" key="3">
    <source>
        <dbReference type="SAM" id="MobiDB-lite"/>
    </source>
</evidence>
<dbReference type="InterPro" id="IPR050613">
    <property type="entry name" value="Sec_Metabolite_Reg"/>
</dbReference>
<keyword evidence="2" id="KW-0539">Nucleus</keyword>
<proteinExistence type="predicted"/>
<accession>A0ABY0GYA6</accession>
<evidence type="ECO:0008006" key="6">
    <source>
        <dbReference type="Google" id="ProtNLM"/>
    </source>
</evidence>
<protein>
    <recommendedName>
        <fullName evidence="6">Transcription factor domain-containing protein</fullName>
    </recommendedName>
</protein>
<sequence>MSYFLHRLYLADLCREVVDALPSALLEPQELDYNVVLMLDAKFQDLIESLPSFLQRKPENIQKSRELCQERPYIAWQRTTLHFSINTCICRLHRPFHVEYTTNPKFEHSRIRCVQSAHAVLDLWRSMADLGGGIGLNPARFWTVAQHVFLAAITLAAEVSLDPSATLAEARRSEVLAACRLLEDLQHESPMAKYRIQQGVQALLSTLQRSQQQQQQRRLPNTGLKTHDNAALSYDRPSDMPPMGDQTPVQPSESSGLGDSSHGGTRTPFIFTGNPAAFSGASSTGETMENWGQLWTDFFDTVPGWNMPQWNSLWEDIDWTLGPEL</sequence>
<feature type="compositionally biased region" description="Low complexity" evidence="3">
    <location>
        <begin position="207"/>
        <end position="219"/>
    </location>
</feature>
<organism evidence="4 5">
    <name type="scientific">Monosporascus cannonballus</name>
    <dbReference type="NCBI Taxonomy" id="155416"/>
    <lineage>
        <taxon>Eukaryota</taxon>
        <taxon>Fungi</taxon>
        <taxon>Dikarya</taxon>
        <taxon>Ascomycota</taxon>
        <taxon>Pezizomycotina</taxon>
        <taxon>Sordariomycetes</taxon>
        <taxon>Xylariomycetidae</taxon>
        <taxon>Xylariales</taxon>
        <taxon>Xylariales incertae sedis</taxon>
        <taxon>Monosporascus</taxon>
    </lineage>
</organism>
<dbReference type="Proteomes" id="UP000294003">
    <property type="component" value="Unassembled WGS sequence"/>
</dbReference>
<reference evidence="4 5" key="1">
    <citation type="submission" date="2018-06" db="EMBL/GenBank/DDBJ databases">
        <title>Complete Genomes of Monosporascus.</title>
        <authorList>
            <person name="Robinson A.J."/>
            <person name="Natvig D.O."/>
        </authorList>
    </citation>
    <scope>NUCLEOTIDE SEQUENCE [LARGE SCALE GENOMIC DNA]</scope>
    <source>
        <strain evidence="4 5">CBS 609.92</strain>
    </source>
</reference>
<dbReference type="CDD" id="cd12148">
    <property type="entry name" value="fungal_TF_MHR"/>
    <property type="match status" value="1"/>
</dbReference>
<evidence type="ECO:0000256" key="1">
    <source>
        <dbReference type="ARBA" id="ARBA00004123"/>
    </source>
</evidence>
<evidence type="ECO:0000313" key="4">
    <source>
        <dbReference type="EMBL" id="RYO80281.1"/>
    </source>
</evidence>
<dbReference type="PANTHER" id="PTHR31001:SF90">
    <property type="entry name" value="CENTROMERE DNA-BINDING PROTEIN COMPLEX CBF3 SUBUNIT B"/>
    <property type="match status" value="1"/>
</dbReference>
<name>A0ABY0GYA6_9PEZI</name>
<evidence type="ECO:0000256" key="2">
    <source>
        <dbReference type="ARBA" id="ARBA00023242"/>
    </source>
</evidence>
<comment type="caution">
    <text evidence="4">The sequence shown here is derived from an EMBL/GenBank/DDBJ whole genome shotgun (WGS) entry which is preliminary data.</text>
</comment>
<gene>
    <name evidence="4" type="ORF">DL762_007728</name>
</gene>
<dbReference type="EMBL" id="QJNS01000295">
    <property type="protein sequence ID" value="RYO80281.1"/>
    <property type="molecule type" value="Genomic_DNA"/>
</dbReference>
<feature type="region of interest" description="Disordered" evidence="3">
    <location>
        <begin position="207"/>
        <end position="267"/>
    </location>
</feature>
<feature type="compositionally biased region" description="Polar residues" evidence="3">
    <location>
        <begin position="247"/>
        <end position="264"/>
    </location>
</feature>
<dbReference type="PANTHER" id="PTHR31001">
    <property type="entry name" value="UNCHARACTERIZED TRANSCRIPTIONAL REGULATORY PROTEIN"/>
    <property type="match status" value="1"/>
</dbReference>